<dbReference type="EMBL" id="BAAATZ010000029">
    <property type="protein sequence ID" value="GAA2735359.1"/>
    <property type="molecule type" value="Genomic_DNA"/>
</dbReference>
<proteinExistence type="predicted"/>
<feature type="chain" id="PRO_5047162899" description="Secreted protein" evidence="1">
    <location>
        <begin position="22"/>
        <end position="202"/>
    </location>
</feature>
<protein>
    <recommendedName>
        <fullName evidence="4">Secreted protein</fullName>
    </recommendedName>
</protein>
<evidence type="ECO:0000313" key="3">
    <source>
        <dbReference type="Proteomes" id="UP001501842"/>
    </source>
</evidence>
<organism evidence="2 3">
    <name type="scientific">Actinocorallia aurantiaca</name>
    <dbReference type="NCBI Taxonomy" id="46204"/>
    <lineage>
        <taxon>Bacteria</taxon>
        <taxon>Bacillati</taxon>
        <taxon>Actinomycetota</taxon>
        <taxon>Actinomycetes</taxon>
        <taxon>Streptosporangiales</taxon>
        <taxon>Thermomonosporaceae</taxon>
        <taxon>Actinocorallia</taxon>
    </lineage>
</organism>
<evidence type="ECO:0008006" key="4">
    <source>
        <dbReference type="Google" id="ProtNLM"/>
    </source>
</evidence>
<keyword evidence="3" id="KW-1185">Reference proteome</keyword>
<evidence type="ECO:0000313" key="2">
    <source>
        <dbReference type="EMBL" id="GAA2735359.1"/>
    </source>
</evidence>
<feature type="signal peptide" evidence="1">
    <location>
        <begin position="1"/>
        <end position="21"/>
    </location>
</feature>
<dbReference type="RefSeq" id="WP_344455342.1">
    <property type="nucleotide sequence ID" value="NZ_BAAATZ010000029.1"/>
</dbReference>
<name>A0ABP6H1L9_9ACTN</name>
<reference evidence="3" key="1">
    <citation type="journal article" date="2019" name="Int. J. Syst. Evol. Microbiol.">
        <title>The Global Catalogue of Microorganisms (GCM) 10K type strain sequencing project: providing services to taxonomists for standard genome sequencing and annotation.</title>
        <authorList>
            <consortium name="The Broad Institute Genomics Platform"/>
            <consortium name="The Broad Institute Genome Sequencing Center for Infectious Disease"/>
            <person name="Wu L."/>
            <person name="Ma J."/>
        </authorList>
    </citation>
    <scope>NUCLEOTIDE SEQUENCE [LARGE SCALE GENOMIC DNA]</scope>
    <source>
        <strain evidence="3">JCM 8201</strain>
    </source>
</reference>
<comment type="caution">
    <text evidence="2">The sequence shown here is derived from an EMBL/GenBank/DDBJ whole genome shotgun (WGS) entry which is preliminary data.</text>
</comment>
<evidence type="ECO:0000256" key="1">
    <source>
        <dbReference type="SAM" id="SignalP"/>
    </source>
</evidence>
<sequence>MKTLHALAAVTAAGATALALASPASALYAGNVQASLLGTASVTTSLGGGSCTSSTLTGNLASSGALTVSAASFSSCSGATVTAQNLPWTGGNITSSTAVPGGRDGTATLAGFRIRAVVSILGSSVTCIYGGNVTGNAYNGTNPARPVAANNQFQIALNNASAPKLSGSNFLCPGTASVTATYQLLGESSPGSGVYNQTISLP</sequence>
<accession>A0ABP6H1L9</accession>
<keyword evidence="1" id="KW-0732">Signal</keyword>
<dbReference type="Proteomes" id="UP001501842">
    <property type="component" value="Unassembled WGS sequence"/>
</dbReference>
<gene>
    <name evidence="2" type="ORF">GCM10010439_59960</name>
</gene>